<sequence>MNFQNLAGQLVGWRFLGRQLGLTAGILDNIERDNKGDSKEIKYQTLLHWKRTSEQPTIGCLAKALKEDDRADLAVFVMEGDNSAEDFVLYTERCREDYVLIPQRKEHIFQYHKKPNETITGVLVYDNWDDDTGGTAHRIAGGPGENCIKVKVTSQILRGMDFTFFVYGHKC</sequence>
<dbReference type="GO" id="GO:0007165">
    <property type="term" value="P:signal transduction"/>
    <property type="evidence" value="ECO:0007669"/>
    <property type="project" value="InterPro"/>
</dbReference>
<evidence type="ECO:0000313" key="3">
    <source>
        <dbReference type="Proteomes" id="UP000230750"/>
    </source>
</evidence>
<dbReference type="InterPro" id="IPR011029">
    <property type="entry name" value="DEATH-like_dom_sf"/>
</dbReference>
<feature type="domain" description="Death" evidence="1">
    <location>
        <begin position="13"/>
        <end position="81"/>
    </location>
</feature>
<dbReference type="PROSITE" id="PS50017">
    <property type="entry name" value="DEATH_DOMAIN"/>
    <property type="match status" value="1"/>
</dbReference>
<accession>A0A2G8JJ12</accession>
<proteinExistence type="predicted"/>
<reference evidence="2 3" key="1">
    <citation type="journal article" date="2017" name="PLoS Biol.">
        <title>The sea cucumber genome provides insights into morphological evolution and visceral regeneration.</title>
        <authorList>
            <person name="Zhang X."/>
            <person name="Sun L."/>
            <person name="Yuan J."/>
            <person name="Sun Y."/>
            <person name="Gao Y."/>
            <person name="Zhang L."/>
            <person name="Li S."/>
            <person name="Dai H."/>
            <person name="Hamel J.F."/>
            <person name="Liu C."/>
            <person name="Yu Y."/>
            <person name="Liu S."/>
            <person name="Lin W."/>
            <person name="Guo K."/>
            <person name="Jin S."/>
            <person name="Xu P."/>
            <person name="Storey K.B."/>
            <person name="Huan P."/>
            <person name="Zhang T."/>
            <person name="Zhou Y."/>
            <person name="Zhang J."/>
            <person name="Lin C."/>
            <person name="Li X."/>
            <person name="Xing L."/>
            <person name="Huo D."/>
            <person name="Sun M."/>
            <person name="Wang L."/>
            <person name="Mercier A."/>
            <person name="Li F."/>
            <person name="Yang H."/>
            <person name="Xiang J."/>
        </authorList>
    </citation>
    <scope>NUCLEOTIDE SEQUENCE [LARGE SCALE GENOMIC DNA]</scope>
    <source>
        <strain evidence="2">Shaxun</strain>
        <tissue evidence="2">Muscle</tissue>
    </source>
</reference>
<organism evidence="2 3">
    <name type="scientific">Stichopus japonicus</name>
    <name type="common">Sea cucumber</name>
    <dbReference type="NCBI Taxonomy" id="307972"/>
    <lineage>
        <taxon>Eukaryota</taxon>
        <taxon>Metazoa</taxon>
        <taxon>Echinodermata</taxon>
        <taxon>Eleutherozoa</taxon>
        <taxon>Echinozoa</taxon>
        <taxon>Holothuroidea</taxon>
        <taxon>Aspidochirotacea</taxon>
        <taxon>Aspidochirotida</taxon>
        <taxon>Stichopodidae</taxon>
        <taxon>Apostichopus</taxon>
    </lineage>
</organism>
<name>A0A2G8JJ12_STIJA</name>
<dbReference type="InterPro" id="IPR031734">
    <property type="entry name" value="MBF2"/>
</dbReference>
<dbReference type="SUPFAM" id="SSF47986">
    <property type="entry name" value="DEATH domain"/>
    <property type="match status" value="1"/>
</dbReference>
<gene>
    <name evidence="2" type="ORF">BSL78_27428</name>
</gene>
<protein>
    <recommendedName>
        <fullName evidence="1">Death domain-containing protein</fullName>
    </recommendedName>
</protein>
<dbReference type="Gene3D" id="1.10.533.10">
    <property type="entry name" value="Death Domain, Fas"/>
    <property type="match status" value="1"/>
</dbReference>
<dbReference type="Pfam" id="PF00531">
    <property type="entry name" value="Death"/>
    <property type="match status" value="1"/>
</dbReference>
<dbReference type="EMBL" id="MRZV01001825">
    <property type="protein sequence ID" value="PIK35732.1"/>
    <property type="molecule type" value="Genomic_DNA"/>
</dbReference>
<dbReference type="PANTHER" id="PTHR37685">
    <property type="entry name" value="GEO11136P1-RELATED"/>
    <property type="match status" value="1"/>
</dbReference>
<dbReference type="PANTHER" id="PTHR37685:SF1">
    <property type="entry name" value="GEO11136P1-RELATED"/>
    <property type="match status" value="1"/>
</dbReference>
<dbReference type="InterPro" id="IPR000488">
    <property type="entry name" value="Death_dom"/>
</dbReference>
<dbReference type="CDD" id="cd01670">
    <property type="entry name" value="Death"/>
    <property type="match status" value="1"/>
</dbReference>
<dbReference type="Pfam" id="PF15868">
    <property type="entry name" value="MBF2"/>
    <property type="match status" value="1"/>
</dbReference>
<dbReference type="AlphaFoldDB" id="A0A2G8JJ12"/>
<evidence type="ECO:0000313" key="2">
    <source>
        <dbReference type="EMBL" id="PIK35732.1"/>
    </source>
</evidence>
<keyword evidence="3" id="KW-1185">Reference proteome</keyword>
<dbReference type="OrthoDB" id="8192785at2759"/>
<evidence type="ECO:0000259" key="1">
    <source>
        <dbReference type="PROSITE" id="PS50017"/>
    </source>
</evidence>
<dbReference type="Proteomes" id="UP000230750">
    <property type="component" value="Unassembled WGS sequence"/>
</dbReference>
<comment type="caution">
    <text evidence="2">The sequence shown here is derived from an EMBL/GenBank/DDBJ whole genome shotgun (WGS) entry which is preliminary data.</text>
</comment>